<dbReference type="Pfam" id="PF01638">
    <property type="entry name" value="HxlR"/>
    <property type="match status" value="1"/>
</dbReference>
<dbReference type="AlphaFoldDB" id="A0A318UH72"/>
<keyword evidence="1" id="KW-0805">Transcription regulation</keyword>
<dbReference type="Proteomes" id="UP000248198">
    <property type="component" value="Unassembled WGS sequence"/>
</dbReference>
<dbReference type="EMBL" id="QKLU01000002">
    <property type="protein sequence ID" value="PYF75652.1"/>
    <property type="molecule type" value="Genomic_DNA"/>
</dbReference>
<keyword evidence="6" id="KW-1185">Reference proteome</keyword>
<sequence length="110" mass="12597">MPIDQEYSFDIPIELALKHLGGPWKMPILWRLSGNILRYGQLKKNLPGITDKMLAAQLRELEENALIRRVVYPVVPPKVEYSLTEKGIRAIPVIEVLLQYGEELRKESGT</sequence>
<reference evidence="5 6" key="1">
    <citation type="submission" date="2018-06" db="EMBL/GenBank/DDBJ databases">
        <title>Genomic Encyclopedia of Archaeal and Bacterial Type Strains, Phase II (KMG-II): from individual species to whole genera.</title>
        <authorList>
            <person name="Goeker M."/>
        </authorList>
    </citation>
    <scope>NUCLEOTIDE SEQUENCE [LARGE SCALE GENOMIC DNA]</scope>
    <source>
        <strain evidence="5 6">DSM 27372</strain>
    </source>
</reference>
<dbReference type="OrthoDB" id="9797599at2"/>
<dbReference type="InterPro" id="IPR036388">
    <property type="entry name" value="WH-like_DNA-bd_sf"/>
</dbReference>
<feature type="domain" description="HTH hxlR-type" evidence="4">
    <location>
        <begin position="11"/>
        <end position="109"/>
    </location>
</feature>
<evidence type="ECO:0000256" key="3">
    <source>
        <dbReference type="ARBA" id="ARBA00023163"/>
    </source>
</evidence>
<dbReference type="PROSITE" id="PS51118">
    <property type="entry name" value="HTH_HXLR"/>
    <property type="match status" value="1"/>
</dbReference>
<keyword evidence="3" id="KW-0804">Transcription</keyword>
<proteinExistence type="predicted"/>
<evidence type="ECO:0000259" key="4">
    <source>
        <dbReference type="PROSITE" id="PS51118"/>
    </source>
</evidence>
<dbReference type="PANTHER" id="PTHR33204:SF29">
    <property type="entry name" value="TRANSCRIPTIONAL REGULATOR"/>
    <property type="match status" value="1"/>
</dbReference>
<gene>
    <name evidence="5" type="ORF">B0O44_102204</name>
</gene>
<protein>
    <submittedName>
        <fullName evidence="5">HxlR family transcriptional regulator</fullName>
    </submittedName>
</protein>
<dbReference type="GO" id="GO:0003677">
    <property type="term" value="F:DNA binding"/>
    <property type="evidence" value="ECO:0007669"/>
    <property type="project" value="UniProtKB-KW"/>
</dbReference>
<dbReference type="InterPro" id="IPR002577">
    <property type="entry name" value="HTH_HxlR"/>
</dbReference>
<keyword evidence="2" id="KW-0238">DNA-binding</keyword>
<dbReference type="Gene3D" id="1.10.10.10">
    <property type="entry name" value="Winged helix-like DNA-binding domain superfamily/Winged helix DNA-binding domain"/>
    <property type="match status" value="1"/>
</dbReference>
<dbReference type="PANTHER" id="PTHR33204">
    <property type="entry name" value="TRANSCRIPTIONAL REGULATOR, MARR FAMILY"/>
    <property type="match status" value="1"/>
</dbReference>
<evidence type="ECO:0000256" key="2">
    <source>
        <dbReference type="ARBA" id="ARBA00023125"/>
    </source>
</evidence>
<dbReference type="SUPFAM" id="SSF46785">
    <property type="entry name" value="Winged helix' DNA-binding domain"/>
    <property type="match status" value="1"/>
</dbReference>
<comment type="caution">
    <text evidence="5">The sequence shown here is derived from an EMBL/GenBank/DDBJ whole genome shotgun (WGS) entry which is preliminary data.</text>
</comment>
<organism evidence="5 6">
    <name type="scientific">Pedobacter nutrimenti</name>
    <dbReference type="NCBI Taxonomy" id="1241337"/>
    <lineage>
        <taxon>Bacteria</taxon>
        <taxon>Pseudomonadati</taxon>
        <taxon>Bacteroidota</taxon>
        <taxon>Sphingobacteriia</taxon>
        <taxon>Sphingobacteriales</taxon>
        <taxon>Sphingobacteriaceae</taxon>
        <taxon>Pedobacter</taxon>
    </lineage>
</organism>
<dbReference type="InterPro" id="IPR036390">
    <property type="entry name" value="WH_DNA-bd_sf"/>
</dbReference>
<name>A0A318UH72_9SPHI</name>
<evidence type="ECO:0000256" key="1">
    <source>
        <dbReference type="ARBA" id="ARBA00023015"/>
    </source>
</evidence>
<evidence type="ECO:0000313" key="6">
    <source>
        <dbReference type="Proteomes" id="UP000248198"/>
    </source>
</evidence>
<evidence type="ECO:0000313" key="5">
    <source>
        <dbReference type="EMBL" id="PYF75652.1"/>
    </source>
</evidence>
<accession>A0A318UH72</accession>